<sequence length="243" mass="28257">MSLLPQHAFRTRYSEFLNSCGVPGSLEYSEAMEQAYTDPSRAYHNNTHITFMLDKLAGDISSGQIILTDWEQKCVTFAIYWHDFVYDSQTQANDNERQSIIEWKYFVDQVSRISPILQTYLQPVSILIDCTIKHAVPDIMESPLLSTNVISYFLDLDLAILASERDVYSTYANNIRKEYRSYPLQDYRNKRAEVLKGFLDREKIFLMSRIEGKEDSMRGMEEKARENVGWEVGELEAGRMPEE</sequence>
<protein>
    <recommendedName>
        <fullName evidence="3">HD domain-containing protein</fullName>
    </recommendedName>
</protein>
<reference evidence="1 2" key="1">
    <citation type="journal article" date="2013" name="PLoS Genet.">
        <title>Genomic mechanisms accounting for the adaptation to parasitism in nematode-trapping fungi.</title>
        <authorList>
            <person name="Meerupati T."/>
            <person name="Andersson K.M."/>
            <person name="Friman E."/>
            <person name="Kumar D."/>
            <person name="Tunlid A."/>
            <person name="Ahren D."/>
        </authorList>
    </citation>
    <scope>NUCLEOTIDE SEQUENCE [LARGE SCALE GENOMIC DNA]</scope>
    <source>
        <strain evidence="1 2">CBS 200.50</strain>
    </source>
</reference>
<evidence type="ECO:0008006" key="3">
    <source>
        <dbReference type="Google" id="ProtNLM"/>
    </source>
</evidence>
<keyword evidence="2" id="KW-1185">Reference proteome</keyword>
<evidence type="ECO:0000313" key="1">
    <source>
        <dbReference type="EMBL" id="EPS39063.1"/>
    </source>
</evidence>
<evidence type="ECO:0000313" key="2">
    <source>
        <dbReference type="Proteomes" id="UP000015100"/>
    </source>
</evidence>
<reference evidence="2" key="2">
    <citation type="submission" date="2013-04" db="EMBL/GenBank/DDBJ databases">
        <title>Genomic mechanisms accounting for the adaptation to parasitism in nematode-trapping fungi.</title>
        <authorList>
            <person name="Ahren D.G."/>
        </authorList>
    </citation>
    <scope>NUCLEOTIDE SEQUENCE [LARGE SCALE GENOMIC DNA]</scope>
    <source>
        <strain evidence="2">CBS 200.50</strain>
    </source>
</reference>
<dbReference type="EMBL" id="AQGS01000494">
    <property type="protein sequence ID" value="EPS39063.1"/>
    <property type="molecule type" value="Genomic_DNA"/>
</dbReference>
<name>S8BIC7_DACHA</name>
<dbReference type="AlphaFoldDB" id="S8BIC7"/>
<dbReference type="OMA" id="EPHRAYH"/>
<organism evidence="1 2">
    <name type="scientific">Dactylellina haptotyla (strain CBS 200.50)</name>
    <name type="common">Nematode-trapping fungus</name>
    <name type="synonym">Monacrosporium haptotylum</name>
    <dbReference type="NCBI Taxonomy" id="1284197"/>
    <lineage>
        <taxon>Eukaryota</taxon>
        <taxon>Fungi</taxon>
        <taxon>Dikarya</taxon>
        <taxon>Ascomycota</taxon>
        <taxon>Pezizomycotina</taxon>
        <taxon>Orbiliomycetes</taxon>
        <taxon>Orbiliales</taxon>
        <taxon>Orbiliaceae</taxon>
        <taxon>Dactylellina</taxon>
    </lineage>
</organism>
<dbReference type="Proteomes" id="UP000015100">
    <property type="component" value="Unassembled WGS sequence"/>
</dbReference>
<dbReference type="PANTHER" id="PTHR21174:SF0">
    <property type="entry name" value="HD PHOSPHOHYDROLASE FAMILY PROTEIN-RELATED"/>
    <property type="match status" value="1"/>
</dbReference>
<gene>
    <name evidence="1" type="ORF">H072_7149</name>
</gene>
<dbReference type="PIRSF" id="PIRSF035170">
    <property type="entry name" value="HD_phosphohydro"/>
    <property type="match status" value="1"/>
</dbReference>
<accession>S8BIC7</accession>
<comment type="caution">
    <text evidence="1">The sequence shown here is derived from an EMBL/GenBank/DDBJ whole genome shotgun (WGS) entry which is preliminary data.</text>
</comment>
<dbReference type="eggNOG" id="ENOG502RZFA">
    <property type="taxonomic scope" value="Eukaryota"/>
</dbReference>
<dbReference type="PANTHER" id="PTHR21174">
    <property type="match status" value="1"/>
</dbReference>
<proteinExistence type="predicted"/>
<dbReference type="HOGENOM" id="CLU_051795_2_1_1"/>
<dbReference type="OrthoDB" id="330671at2759"/>
<dbReference type="InterPro" id="IPR009218">
    <property type="entry name" value="HD_phosphohydro"/>
</dbReference>